<accession>A0ACC0H2B8</accession>
<organism evidence="1 2">
    <name type="scientific">Camellia lanceoleosa</name>
    <dbReference type="NCBI Taxonomy" id="1840588"/>
    <lineage>
        <taxon>Eukaryota</taxon>
        <taxon>Viridiplantae</taxon>
        <taxon>Streptophyta</taxon>
        <taxon>Embryophyta</taxon>
        <taxon>Tracheophyta</taxon>
        <taxon>Spermatophyta</taxon>
        <taxon>Magnoliopsida</taxon>
        <taxon>eudicotyledons</taxon>
        <taxon>Gunneridae</taxon>
        <taxon>Pentapetalae</taxon>
        <taxon>asterids</taxon>
        <taxon>Ericales</taxon>
        <taxon>Theaceae</taxon>
        <taxon>Camellia</taxon>
    </lineage>
</organism>
<dbReference type="Proteomes" id="UP001060215">
    <property type="component" value="Chromosome 7"/>
</dbReference>
<evidence type="ECO:0000313" key="1">
    <source>
        <dbReference type="EMBL" id="KAI8006952.1"/>
    </source>
</evidence>
<evidence type="ECO:0000313" key="2">
    <source>
        <dbReference type="Proteomes" id="UP001060215"/>
    </source>
</evidence>
<gene>
    <name evidence="1" type="ORF">LOK49_LG07G00714</name>
</gene>
<protein>
    <submittedName>
        <fullName evidence="1">Prolyl 4-hydroxylase 7</fullName>
    </submittedName>
</protein>
<proteinExistence type="predicted"/>
<sequence>MTPQTSFSLSCRKPFSPASNLVTTPNPVLPLPSPSNPTSSDSSTNSVTSSKTHHHNQWQDTLETRLSDEEIVPSDIAHLVLDRIRDPELGLKFFDWVTQRPYGCSLDGFAYSSVLKLLASSRVFLEIETVLESMKVEDKLPTPEALDAVIRAYSDSGLVDKALGKRLMRDFKRLQQDPPAGISGAPQDNNIMLWNAVIFGPDDTPSDGENGESIQILHYEHGQKYEPHFDFLDHKINRELGGHRVATVLMYLSDVKRGGETVFPDSEVYCI</sequence>
<reference evidence="1 2" key="1">
    <citation type="journal article" date="2022" name="Plant J.">
        <title>Chromosome-level genome of Camellia lanceoleosa provides a valuable resource for understanding genome evolution and self-incompatibility.</title>
        <authorList>
            <person name="Gong W."/>
            <person name="Xiao S."/>
            <person name="Wang L."/>
            <person name="Liao Z."/>
            <person name="Chang Y."/>
            <person name="Mo W."/>
            <person name="Hu G."/>
            <person name="Li W."/>
            <person name="Zhao G."/>
            <person name="Zhu H."/>
            <person name="Hu X."/>
            <person name="Ji K."/>
            <person name="Xiang X."/>
            <person name="Song Q."/>
            <person name="Yuan D."/>
            <person name="Jin S."/>
            <person name="Zhang L."/>
        </authorList>
    </citation>
    <scope>NUCLEOTIDE SEQUENCE [LARGE SCALE GENOMIC DNA]</scope>
    <source>
        <strain evidence="1">SQ_2022a</strain>
    </source>
</reference>
<dbReference type="EMBL" id="CM045764">
    <property type="protein sequence ID" value="KAI8006952.1"/>
    <property type="molecule type" value="Genomic_DNA"/>
</dbReference>
<keyword evidence="2" id="KW-1185">Reference proteome</keyword>
<name>A0ACC0H2B8_9ERIC</name>
<comment type="caution">
    <text evidence="1">The sequence shown here is derived from an EMBL/GenBank/DDBJ whole genome shotgun (WGS) entry which is preliminary data.</text>
</comment>